<name>A0ABD3DY48_9LAMI</name>
<gene>
    <name evidence="2" type="ORF">CASFOL_008148</name>
</gene>
<proteinExistence type="predicted"/>
<keyword evidence="3" id="KW-1185">Reference proteome</keyword>
<dbReference type="AlphaFoldDB" id="A0ABD3DY48"/>
<dbReference type="Proteomes" id="UP001632038">
    <property type="component" value="Unassembled WGS sequence"/>
</dbReference>
<feature type="chain" id="PRO_5044818719" evidence="1">
    <location>
        <begin position="19"/>
        <end position="95"/>
    </location>
</feature>
<evidence type="ECO:0000256" key="1">
    <source>
        <dbReference type="SAM" id="SignalP"/>
    </source>
</evidence>
<keyword evidence="1" id="KW-0732">Signal</keyword>
<dbReference type="EMBL" id="JAVIJP010000009">
    <property type="protein sequence ID" value="KAL3647180.1"/>
    <property type="molecule type" value="Genomic_DNA"/>
</dbReference>
<protein>
    <submittedName>
        <fullName evidence="2">Uncharacterized protein</fullName>
    </submittedName>
</protein>
<organism evidence="2 3">
    <name type="scientific">Castilleja foliolosa</name>
    <dbReference type="NCBI Taxonomy" id="1961234"/>
    <lineage>
        <taxon>Eukaryota</taxon>
        <taxon>Viridiplantae</taxon>
        <taxon>Streptophyta</taxon>
        <taxon>Embryophyta</taxon>
        <taxon>Tracheophyta</taxon>
        <taxon>Spermatophyta</taxon>
        <taxon>Magnoliopsida</taxon>
        <taxon>eudicotyledons</taxon>
        <taxon>Gunneridae</taxon>
        <taxon>Pentapetalae</taxon>
        <taxon>asterids</taxon>
        <taxon>lamiids</taxon>
        <taxon>Lamiales</taxon>
        <taxon>Orobanchaceae</taxon>
        <taxon>Pedicularideae</taxon>
        <taxon>Castillejinae</taxon>
        <taxon>Castilleja</taxon>
    </lineage>
</organism>
<accession>A0ABD3DY48</accession>
<feature type="signal peptide" evidence="1">
    <location>
        <begin position="1"/>
        <end position="18"/>
    </location>
</feature>
<comment type="caution">
    <text evidence="2">The sequence shown here is derived from an EMBL/GenBank/DDBJ whole genome shotgun (WGS) entry which is preliminary data.</text>
</comment>
<sequence length="95" mass="10585">MFIIRYLIIFVFLVLVSAQGNNNVTLKDIKAGAARPPPVYRCVALLGVCGKTLTEARCVELCYDYYGGLHPWPHCDIYPGIADVLCFCEHDCMKG</sequence>
<evidence type="ECO:0000313" key="3">
    <source>
        <dbReference type="Proteomes" id="UP001632038"/>
    </source>
</evidence>
<reference evidence="3" key="1">
    <citation type="journal article" date="2024" name="IScience">
        <title>Strigolactones Initiate the Formation of Haustorium-like Structures in Castilleja.</title>
        <authorList>
            <person name="Buerger M."/>
            <person name="Peterson D."/>
            <person name="Chory J."/>
        </authorList>
    </citation>
    <scope>NUCLEOTIDE SEQUENCE [LARGE SCALE GENOMIC DNA]</scope>
</reference>
<evidence type="ECO:0000313" key="2">
    <source>
        <dbReference type="EMBL" id="KAL3647180.1"/>
    </source>
</evidence>